<evidence type="ECO:0000313" key="1">
    <source>
        <dbReference type="EMBL" id="QMI52138.1"/>
    </source>
</evidence>
<dbReference type="EMBL" id="CP054155">
    <property type="protein sequence ID" value="QMI52138.1"/>
    <property type="molecule type" value="Genomic_DNA"/>
</dbReference>
<reference evidence="1 2" key="1">
    <citation type="journal article" date="2020" name="Microbiol. Resour. Announc.">
        <title>Complete Genome Sequence of Streptococcus salivarius DB-B5, a Novel Probiotic Candidate Isolated from the Supragingival Plaque of a Healthy Female Subject.</title>
        <authorList>
            <person name="Fields F.R."/>
            <person name="Li X."/>
            <person name="Navarre W.W."/>
            <person name="Naito M."/>
        </authorList>
    </citation>
    <scope>NUCLEOTIDE SEQUENCE [LARGE SCALE GENOMIC DNA]</scope>
    <source>
        <strain evidence="1 2">DB-B5</strain>
        <plasmid evidence="1 2">pIKMIN-B502</plasmid>
    </source>
</reference>
<geneLocation type="plasmid" evidence="1 2">
    <name>pIKMIN-B502</name>
</geneLocation>
<dbReference type="Proteomes" id="UP000516705">
    <property type="component" value="Plasmid pIKMIN-B502"/>
</dbReference>
<dbReference type="AlphaFoldDB" id="A0A7L6WPK9"/>
<evidence type="ECO:0000313" key="2">
    <source>
        <dbReference type="Proteomes" id="UP000516705"/>
    </source>
</evidence>
<organism evidence="1 2">
    <name type="scientific">Streptococcus salivarius</name>
    <dbReference type="NCBI Taxonomy" id="1304"/>
    <lineage>
        <taxon>Bacteria</taxon>
        <taxon>Bacillati</taxon>
        <taxon>Bacillota</taxon>
        <taxon>Bacilli</taxon>
        <taxon>Lactobacillales</taxon>
        <taxon>Streptococcaceae</taxon>
        <taxon>Streptococcus</taxon>
    </lineage>
</organism>
<protein>
    <submittedName>
        <fullName evidence="1">Uncharacterized protein</fullName>
    </submittedName>
</protein>
<gene>
    <name evidence="1" type="ORF">HRE60_10665</name>
</gene>
<dbReference type="RefSeq" id="WP_181671463.1">
    <property type="nucleotide sequence ID" value="NZ_CP054155.1"/>
</dbReference>
<proteinExistence type="predicted"/>
<accession>A0A7L6WPK9</accession>
<name>A0A7L6WPK9_STRSL</name>
<keyword evidence="1" id="KW-0614">Plasmid</keyword>
<sequence>MNKRQKKKQFKKKLEQLRQQGIDVSGGAVSQHLAIAFEPFRRRMADFEARYNQKVDKEVQRRAKELIDSEYLERIRKLEEFPVQNYLGALREAGYQLEDDDILVIPNLNHARDVARIFMATYYNYLESQAQGRNKGIYKMMAEMEADSQIERELTDYFIKYQTDEIRLRSLFQEHIKMFVNRLIEQYQKERAQYVFSRPNYMG</sequence>